<name>A0A8S4E7M5_PLUXY</name>
<dbReference type="Proteomes" id="UP000653454">
    <property type="component" value="Unassembled WGS sequence"/>
</dbReference>
<keyword evidence="2" id="KW-0472">Membrane</keyword>
<feature type="region of interest" description="Disordered" evidence="1">
    <location>
        <begin position="59"/>
        <end position="78"/>
    </location>
</feature>
<dbReference type="EMBL" id="CAJHNJ030000013">
    <property type="protein sequence ID" value="CAG9111663.1"/>
    <property type="molecule type" value="Genomic_DNA"/>
</dbReference>
<feature type="transmembrane region" description="Helical" evidence="2">
    <location>
        <begin position="140"/>
        <end position="158"/>
    </location>
</feature>
<organism evidence="3 4">
    <name type="scientific">Plutella xylostella</name>
    <name type="common">Diamondback moth</name>
    <name type="synonym">Plutella maculipennis</name>
    <dbReference type="NCBI Taxonomy" id="51655"/>
    <lineage>
        <taxon>Eukaryota</taxon>
        <taxon>Metazoa</taxon>
        <taxon>Ecdysozoa</taxon>
        <taxon>Arthropoda</taxon>
        <taxon>Hexapoda</taxon>
        <taxon>Insecta</taxon>
        <taxon>Pterygota</taxon>
        <taxon>Neoptera</taxon>
        <taxon>Endopterygota</taxon>
        <taxon>Lepidoptera</taxon>
        <taxon>Glossata</taxon>
        <taxon>Ditrysia</taxon>
        <taxon>Yponomeutoidea</taxon>
        <taxon>Plutellidae</taxon>
        <taxon>Plutella</taxon>
    </lineage>
</organism>
<sequence length="245" mass="26966">MSIYLKKKCQIANMADAAAARREARRRRILENSNNRLQLIAGKSGDESARASPVKPFFLEENSSNNTPAPELVPDSRCSSRSSVANGVPGLEAELIGLLSTFNAPIGAGDTEVDNDLAAFTAPTPEPVKNPTLWEKLVTYKYDVVILAIVLQVLYNVASVQYDNVYIFLPVVVYVLTKLLWAPEKQQSSIANALLLMNGLSPDKVQKIMFVSQLAMMVTQDISLFLFTTICIQSLYVTISDNIYS</sequence>
<dbReference type="AlphaFoldDB" id="A0A8S4E7M5"/>
<gene>
    <name evidence="3" type="ORF">PLXY2_LOCUS4599</name>
</gene>
<evidence type="ECO:0000313" key="3">
    <source>
        <dbReference type="EMBL" id="CAG9111663.1"/>
    </source>
</evidence>
<proteinExistence type="predicted"/>
<evidence type="ECO:0000256" key="1">
    <source>
        <dbReference type="SAM" id="MobiDB-lite"/>
    </source>
</evidence>
<feature type="transmembrane region" description="Helical" evidence="2">
    <location>
        <begin position="214"/>
        <end position="239"/>
    </location>
</feature>
<protein>
    <submittedName>
        <fullName evidence="3">(diamondback moth) hypothetical protein</fullName>
    </submittedName>
</protein>
<reference evidence="3" key="1">
    <citation type="submission" date="2020-11" db="EMBL/GenBank/DDBJ databases">
        <authorList>
            <person name="Whiteford S."/>
        </authorList>
    </citation>
    <scope>NUCLEOTIDE SEQUENCE</scope>
</reference>
<evidence type="ECO:0000313" key="4">
    <source>
        <dbReference type="Proteomes" id="UP000653454"/>
    </source>
</evidence>
<keyword evidence="4" id="KW-1185">Reference proteome</keyword>
<evidence type="ECO:0000256" key="2">
    <source>
        <dbReference type="SAM" id="Phobius"/>
    </source>
</evidence>
<keyword evidence="2" id="KW-1133">Transmembrane helix</keyword>
<accession>A0A8S4E7M5</accession>
<keyword evidence="2" id="KW-0812">Transmembrane</keyword>
<feature type="transmembrane region" description="Helical" evidence="2">
    <location>
        <begin position="164"/>
        <end position="181"/>
    </location>
</feature>
<comment type="caution">
    <text evidence="3">The sequence shown here is derived from an EMBL/GenBank/DDBJ whole genome shotgun (WGS) entry which is preliminary data.</text>
</comment>